<sequence length="473" mass="53979">MGLKKNFIYSSLSGTMQYLVILVTFPYVSRVLGVSNIGLVNFVDNTVNYFLLFATMGITLLGIREIAKNKDNPIQMKSTFSSLFFIHGVLTIFVLVIYIFSILIIPKLSEYKEFFFIGIAKIIFSFFLIEWFYKGIEDFKYITIRNIIIRVIYILLIFLFIKEEDDYVLYFGLTTGIVVINAIINYIYSFNFVKFSFNHISIKKYIIPFFTLGIYTLLTSMYTTFNVVYLGFVSDNVQVGFYTTALKLYVIILSLFAAFTGVMLPRMSALFEQEDKGAFKQMLGKSFSFLFAFCFPLIIGTVILAPQIISLMAGNDYSGAIIPMQIIMPLIMIVGIAQILAIQVLMPMRKDKVVLYASIVGAVIGVLLNFVLVKRFACIGTAIVLMISESLVTAFYIIALSKEKIFNFPWNLLFKNLIYSLPYVALCLIFLQLGLSSFLTLILAVIACIFYFFILQYFVIKDSFILGLLKRWI</sequence>
<dbReference type="Proteomes" id="UP000247973">
    <property type="component" value="Unassembled WGS sequence"/>
</dbReference>
<dbReference type="OrthoDB" id="9815702at2"/>
<comment type="subcellular location">
    <subcellularLocation>
        <location evidence="1">Cell membrane</location>
        <topology evidence="1">Multi-pass membrane protein</topology>
    </subcellularLocation>
</comment>
<evidence type="ECO:0000313" key="8">
    <source>
        <dbReference type="Proteomes" id="UP000247973"/>
    </source>
</evidence>
<feature type="transmembrane region" description="Helical" evidence="6">
    <location>
        <begin position="379"/>
        <end position="400"/>
    </location>
</feature>
<dbReference type="PANTHER" id="PTHR30250">
    <property type="entry name" value="PST FAMILY PREDICTED COLANIC ACID TRANSPORTER"/>
    <property type="match status" value="1"/>
</dbReference>
<protein>
    <submittedName>
        <fullName evidence="7">O-antigen/teichoic acid export membrane protein</fullName>
    </submittedName>
</protein>
<evidence type="ECO:0000256" key="6">
    <source>
        <dbReference type="SAM" id="Phobius"/>
    </source>
</evidence>
<dbReference type="EMBL" id="QICL01000021">
    <property type="protein sequence ID" value="PXV62189.1"/>
    <property type="molecule type" value="Genomic_DNA"/>
</dbReference>
<dbReference type="PANTHER" id="PTHR30250:SF11">
    <property type="entry name" value="O-ANTIGEN TRANSPORTER-RELATED"/>
    <property type="match status" value="1"/>
</dbReference>
<evidence type="ECO:0000256" key="2">
    <source>
        <dbReference type="ARBA" id="ARBA00022475"/>
    </source>
</evidence>
<feature type="transmembrane region" description="Helical" evidence="6">
    <location>
        <begin position="7"/>
        <end position="27"/>
    </location>
</feature>
<keyword evidence="2" id="KW-1003">Cell membrane</keyword>
<evidence type="ECO:0000256" key="4">
    <source>
        <dbReference type="ARBA" id="ARBA00022989"/>
    </source>
</evidence>
<feature type="transmembrane region" description="Helical" evidence="6">
    <location>
        <begin position="286"/>
        <end position="309"/>
    </location>
</feature>
<evidence type="ECO:0000256" key="1">
    <source>
        <dbReference type="ARBA" id="ARBA00004651"/>
    </source>
</evidence>
<reference evidence="7 8" key="1">
    <citation type="submission" date="2018-03" db="EMBL/GenBank/DDBJ databases">
        <title>Genomic Encyclopedia of Archaeal and Bacterial Type Strains, Phase II (KMG-II): from individual species to whole genera.</title>
        <authorList>
            <person name="Goeker M."/>
        </authorList>
    </citation>
    <scope>NUCLEOTIDE SEQUENCE [LARGE SCALE GENOMIC DNA]</scope>
    <source>
        <strain evidence="7 8">DSM 100214</strain>
    </source>
</reference>
<feature type="transmembrane region" description="Helical" evidence="6">
    <location>
        <begin position="84"/>
        <end position="108"/>
    </location>
</feature>
<evidence type="ECO:0000256" key="5">
    <source>
        <dbReference type="ARBA" id="ARBA00023136"/>
    </source>
</evidence>
<accession>A0A2V3PSX9</accession>
<feature type="transmembrane region" description="Helical" evidence="6">
    <location>
        <begin position="142"/>
        <end position="161"/>
    </location>
</feature>
<feature type="transmembrane region" description="Helical" evidence="6">
    <location>
        <begin position="209"/>
        <end position="232"/>
    </location>
</feature>
<feature type="transmembrane region" description="Helical" evidence="6">
    <location>
        <begin position="353"/>
        <end position="373"/>
    </location>
</feature>
<dbReference type="Pfam" id="PF01943">
    <property type="entry name" value="Polysacc_synt"/>
    <property type="match status" value="1"/>
</dbReference>
<keyword evidence="4 6" id="KW-1133">Transmembrane helix</keyword>
<feature type="transmembrane region" description="Helical" evidence="6">
    <location>
        <begin position="437"/>
        <end position="460"/>
    </location>
</feature>
<evidence type="ECO:0000256" key="3">
    <source>
        <dbReference type="ARBA" id="ARBA00022692"/>
    </source>
</evidence>
<dbReference type="RefSeq" id="WP_110311539.1">
    <property type="nucleotide sequence ID" value="NZ_QICL01000021.1"/>
</dbReference>
<organism evidence="7 8">
    <name type="scientific">Dysgonomonas alginatilytica</name>
    <dbReference type="NCBI Taxonomy" id="1605892"/>
    <lineage>
        <taxon>Bacteria</taxon>
        <taxon>Pseudomonadati</taxon>
        <taxon>Bacteroidota</taxon>
        <taxon>Bacteroidia</taxon>
        <taxon>Bacteroidales</taxon>
        <taxon>Dysgonomonadaceae</taxon>
        <taxon>Dysgonomonas</taxon>
    </lineage>
</organism>
<dbReference type="CDD" id="cd13128">
    <property type="entry name" value="MATE_Wzx_like"/>
    <property type="match status" value="1"/>
</dbReference>
<dbReference type="InterPro" id="IPR002797">
    <property type="entry name" value="Polysacc_synth"/>
</dbReference>
<name>A0A2V3PSX9_9BACT</name>
<dbReference type="InterPro" id="IPR050833">
    <property type="entry name" value="Poly_Biosynth_Transport"/>
</dbReference>
<comment type="caution">
    <text evidence="7">The sequence shown here is derived from an EMBL/GenBank/DDBJ whole genome shotgun (WGS) entry which is preliminary data.</text>
</comment>
<keyword evidence="5 6" id="KW-0472">Membrane</keyword>
<gene>
    <name evidence="7" type="ORF">CLV62_12112</name>
</gene>
<feature type="transmembrane region" description="Helical" evidence="6">
    <location>
        <begin position="167"/>
        <end position="188"/>
    </location>
</feature>
<feature type="transmembrane region" description="Helical" evidence="6">
    <location>
        <begin position="47"/>
        <end position="63"/>
    </location>
</feature>
<feature type="transmembrane region" description="Helical" evidence="6">
    <location>
        <begin position="321"/>
        <end position="341"/>
    </location>
</feature>
<feature type="transmembrane region" description="Helical" evidence="6">
    <location>
        <begin position="244"/>
        <end position="265"/>
    </location>
</feature>
<proteinExistence type="predicted"/>
<keyword evidence="8" id="KW-1185">Reference proteome</keyword>
<dbReference type="GO" id="GO:0005886">
    <property type="term" value="C:plasma membrane"/>
    <property type="evidence" value="ECO:0007669"/>
    <property type="project" value="UniProtKB-SubCell"/>
</dbReference>
<feature type="transmembrane region" description="Helical" evidence="6">
    <location>
        <begin position="412"/>
        <end position="431"/>
    </location>
</feature>
<feature type="transmembrane region" description="Helical" evidence="6">
    <location>
        <begin position="114"/>
        <end position="133"/>
    </location>
</feature>
<evidence type="ECO:0000313" key="7">
    <source>
        <dbReference type="EMBL" id="PXV62189.1"/>
    </source>
</evidence>
<dbReference type="AlphaFoldDB" id="A0A2V3PSX9"/>
<keyword evidence="3 6" id="KW-0812">Transmembrane</keyword>